<feature type="region of interest" description="Disordered" evidence="1">
    <location>
        <begin position="413"/>
        <end position="688"/>
    </location>
</feature>
<sequence length="1056" mass="115001">MPSFGRLGKHSNRSQHAIAAEAPQQQQQQVGAGSGLSSTTASTRAAPGPAAVGGASPSPAGSGPGPGATTTTTNPEADLRAQSALPTGSSSALSSSESFVLQQQHNQQLNQQQQQLQFQQQHNQQQQQPRLSSGGPPPSHAQLFQSQNPAVAVPAYDERQLQQHQLQQHQHQHFQQLQQGGPLPPQQQQLQQHQQQQQQLQQTLPPPPPQQNKLQKQPPQQQQLSQQQLQQQQQQGHQPQQQFQQPGDFDSASSSTSTAGARQSQRYSLHNLLNISQTSLHDQPGYHQNQQQQQQQPQAAGQASATSKKRSAQKIIKGLFSGRGHDSHRDQQNPSSSASYDNTVGLARRPSKRVSTLSQQQQQQPPPNLKTGLAVSDRDWHSHTPSSSVHQTSPLQGVGEAEEYYAADQYHDLQQQHQQQPDLRIDPRHSVPPINTARGIGAPDDIASPYDDAVYHAPPPSALHHPSPSISQHQNSPSQLQPQPQPHVLSSQESLQLQHHQQQQQLRYDPQQQQQQQAAYDQQLPPPPSTSQQYYSNTNSPQDQYQQTTDPRIVTTHLVTGPQQQQNPETVSQLSRESPAPDSDQRSLNQQPSPAIHYSVPQAHDQASNVALPPSQPANQQQISQPAMAPPGGGGVPTNRRPADAEKALPGAPPGYRHTHTNSNNLNAPGASLQLGQQPASSTGGAAAASGAAAGAGAAAAGAPPRYEAATGDQGRNSPQPSTHERDSTESDKAFKELLTKYKNVKRLYFDGKSQIEQLNGQVEHLQNAVANQRMSQSRTALDDNEYVNRFNRLNGAINNLAFNIRKDWRRLPQWLENYVSPDALKTGKQEMTAVGRAVITKWIVDEVFNKCFHPDLDAALSAQLKEIELNIRGNAYTMHSQEEFDALTTKVVNWRMATLDGLQQKLSSSAAADNRASLITKTQTNLTAHLYQFLIEPPPAGVDGSTSMIMELAVGIAANMPRESRDVTIQYPLPGDVLQAGVMDVEKTPLPPLDGQKEGESSKPDSDADKDKSSSSGDSSKAGFAKDASRVRFAGFVALEVRGRQVLVKAPVWAM</sequence>
<feature type="compositionally biased region" description="Low complexity" evidence="1">
    <location>
        <begin position="162"/>
        <end position="203"/>
    </location>
</feature>
<evidence type="ECO:0000313" key="3">
    <source>
        <dbReference type="Proteomes" id="UP000236546"/>
    </source>
</evidence>
<reference evidence="2 3" key="1">
    <citation type="submission" date="2017-02" db="EMBL/GenBank/DDBJ databases">
        <title>Genomes of Trichoderma spp. with biocontrol activity.</title>
        <authorList>
            <person name="Gardiner D."/>
            <person name="Kazan K."/>
            <person name="Vos C."/>
            <person name="Harvey P."/>
        </authorList>
    </citation>
    <scope>NUCLEOTIDE SEQUENCE [LARGE SCALE GENOMIC DNA]</scope>
    <source>
        <strain evidence="2 3">A5MH</strain>
    </source>
</reference>
<feature type="region of interest" description="Disordered" evidence="1">
    <location>
        <begin position="988"/>
        <end position="1025"/>
    </location>
</feature>
<dbReference type="AlphaFoldDB" id="A0A2K0T516"/>
<gene>
    <name evidence="2" type="ORF">TGAMA5MH_07622</name>
</gene>
<feature type="region of interest" description="Disordered" evidence="1">
    <location>
        <begin position="280"/>
        <end position="396"/>
    </location>
</feature>
<feature type="compositionally biased region" description="Polar residues" evidence="1">
    <location>
        <begin position="557"/>
        <end position="576"/>
    </location>
</feature>
<feature type="compositionally biased region" description="Polar residues" evidence="1">
    <location>
        <begin position="537"/>
        <end position="550"/>
    </location>
</feature>
<feature type="compositionally biased region" description="Low complexity" evidence="1">
    <location>
        <begin position="462"/>
        <end position="523"/>
    </location>
</feature>
<feature type="compositionally biased region" description="Low complexity" evidence="1">
    <location>
        <begin position="211"/>
        <end position="259"/>
    </location>
</feature>
<protein>
    <recommendedName>
        <fullName evidence="4">S-adenosylmethionine-dependent methyltransferase-like protein</fullName>
    </recommendedName>
</protein>
<feature type="region of interest" description="Disordered" evidence="1">
    <location>
        <begin position="160"/>
        <end position="264"/>
    </location>
</feature>
<dbReference type="EMBL" id="MTYH01000068">
    <property type="protein sequence ID" value="PNP40624.1"/>
    <property type="molecule type" value="Genomic_DNA"/>
</dbReference>
<proteinExistence type="predicted"/>
<organism evidence="2 3">
    <name type="scientific">Trichoderma gamsii</name>
    <dbReference type="NCBI Taxonomy" id="398673"/>
    <lineage>
        <taxon>Eukaryota</taxon>
        <taxon>Fungi</taxon>
        <taxon>Dikarya</taxon>
        <taxon>Ascomycota</taxon>
        <taxon>Pezizomycotina</taxon>
        <taxon>Sordariomycetes</taxon>
        <taxon>Hypocreomycetidae</taxon>
        <taxon>Hypocreales</taxon>
        <taxon>Hypocreaceae</taxon>
        <taxon>Trichoderma</taxon>
    </lineage>
</organism>
<feature type="compositionally biased region" description="Low complexity" evidence="1">
    <location>
        <begin position="288"/>
        <end position="305"/>
    </location>
</feature>
<feature type="compositionally biased region" description="Basic and acidic residues" evidence="1">
    <location>
        <begin position="996"/>
        <end position="1014"/>
    </location>
</feature>
<feature type="compositionally biased region" description="Polar residues" evidence="1">
    <location>
        <begin position="383"/>
        <end position="395"/>
    </location>
</feature>
<feature type="region of interest" description="Disordered" evidence="1">
    <location>
        <begin position="703"/>
        <end position="734"/>
    </location>
</feature>
<evidence type="ECO:0000313" key="2">
    <source>
        <dbReference type="EMBL" id="PNP40624.1"/>
    </source>
</evidence>
<comment type="caution">
    <text evidence="2">The sequence shown here is derived from an EMBL/GenBank/DDBJ whole genome shotgun (WGS) entry which is preliminary data.</text>
</comment>
<evidence type="ECO:0008006" key="4">
    <source>
        <dbReference type="Google" id="ProtNLM"/>
    </source>
</evidence>
<feature type="compositionally biased region" description="Low complexity" evidence="1">
    <location>
        <begin position="89"/>
        <end position="128"/>
    </location>
</feature>
<feature type="region of interest" description="Disordered" evidence="1">
    <location>
        <begin position="1"/>
        <end position="143"/>
    </location>
</feature>
<feature type="compositionally biased region" description="Low complexity" evidence="1">
    <location>
        <begin position="15"/>
        <end position="75"/>
    </location>
</feature>
<feature type="compositionally biased region" description="Low complexity" evidence="1">
    <location>
        <begin position="1015"/>
        <end position="1025"/>
    </location>
</feature>
<feature type="compositionally biased region" description="Polar residues" evidence="1">
    <location>
        <begin position="332"/>
        <end position="342"/>
    </location>
</feature>
<feature type="compositionally biased region" description="Basic and acidic residues" evidence="1">
    <location>
        <begin position="723"/>
        <end position="734"/>
    </location>
</feature>
<name>A0A2K0T516_9HYPO</name>
<accession>A0A2K0T516</accession>
<evidence type="ECO:0000256" key="1">
    <source>
        <dbReference type="SAM" id="MobiDB-lite"/>
    </source>
</evidence>
<dbReference type="OrthoDB" id="4155914at2759"/>
<dbReference type="Proteomes" id="UP000236546">
    <property type="component" value="Unassembled WGS sequence"/>
</dbReference>